<dbReference type="RefSeq" id="WP_011127271.1">
    <property type="nucleotide sequence ID" value="NC_005070.1"/>
</dbReference>
<dbReference type="AlphaFoldDB" id="Q7U961"/>
<sequence length="435" mass="48414">MAPAADKRLSGRKVAAVACFDSFGKVAMTLLAACRREGAETTLHLLQVSNRALSRRQRLEISRTDRRTTIKRGAWGDFRSLTAAMAGDTDVLILGLDGLRSRDALLMLSKEWHRRTDRPVLVSAYPGLLFRFALEGMLDRSGADLLCLNSDQDFAQYRLGREALGLSSDNAVVTGLPLLWNARSEQTLPDKPSIVFFEQPSIPVHPLQRRYICKQLKELAEAWPNHPVIFKPRTSSIESTLHRRHGEMAGVIERMSDTVPNLQLSFKPATRLLRQCGCAITVSSTAALEAMAMGVSTRIVGDLGVTETLGNHFFAESGAVADFAAICRDPFTPVHKVDWLQRHGHQPEGQEIFLSALLKQLHGDRPPLPTDGLGPGSWGSRSWQTYAIRHGGRRMLSSGGARSSQQKRHKTRTLLRRLRDGLVGFGWLSRWLRER</sequence>
<organism evidence="1 2">
    <name type="scientific">Parasynechococcus marenigrum (strain WH8102)</name>
    <dbReference type="NCBI Taxonomy" id="84588"/>
    <lineage>
        <taxon>Bacteria</taxon>
        <taxon>Bacillati</taxon>
        <taxon>Cyanobacteriota</taxon>
        <taxon>Cyanophyceae</taxon>
        <taxon>Synechococcales</taxon>
        <taxon>Prochlorococcaceae</taxon>
        <taxon>Parasynechococcus</taxon>
        <taxon>Parasynechococcus marenigrum</taxon>
    </lineage>
</organism>
<name>Q7U961_PARMW</name>
<keyword evidence="2" id="KW-1185">Reference proteome</keyword>
<protein>
    <recommendedName>
        <fullName evidence="3">UDP-glycosyltransferase/glycogen phosphorylase family protein</fullName>
    </recommendedName>
</protein>
<accession>Q7U961</accession>
<proteinExistence type="predicted"/>
<evidence type="ECO:0000313" key="2">
    <source>
        <dbReference type="Proteomes" id="UP000001422"/>
    </source>
</evidence>
<dbReference type="STRING" id="84588.SYNW0397"/>
<dbReference type="KEGG" id="syw:SYNW0397"/>
<reference evidence="1 2" key="1">
    <citation type="journal article" date="2003" name="Nature">
        <title>The genome of a motile marine Synechococcus.</title>
        <authorList>
            <person name="Palenik B."/>
            <person name="Brahamsha B."/>
            <person name="Larimer F."/>
            <person name="Land M."/>
            <person name="Hauser L."/>
            <person name="Chain P."/>
            <person name="Lamerdin J."/>
            <person name="Regala W."/>
            <person name="Allen E.A."/>
            <person name="McCarren J."/>
            <person name="Paulsen I."/>
            <person name="Dufresne A."/>
            <person name="Partensky F."/>
            <person name="Webb E."/>
            <person name="Waterbury J."/>
        </authorList>
    </citation>
    <scope>NUCLEOTIDE SEQUENCE [LARGE SCALE GENOMIC DNA]</scope>
    <source>
        <strain evidence="1 2">WH8102</strain>
    </source>
</reference>
<dbReference type="Pfam" id="PF20471">
    <property type="entry name" value="DUF6716"/>
    <property type="match status" value="1"/>
</dbReference>
<dbReference type="EMBL" id="BX569690">
    <property type="protein sequence ID" value="CAE06912.1"/>
    <property type="molecule type" value="Genomic_DNA"/>
</dbReference>
<dbReference type="Proteomes" id="UP000001422">
    <property type="component" value="Chromosome"/>
</dbReference>
<evidence type="ECO:0000313" key="1">
    <source>
        <dbReference type="EMBL" id="CAE06912.1"/>
    </source>
</evidence>
<dbReference type="SUPFAM" id="SSF53756">
    <property type="entry name" value="UDP-Glycosyltransferase/glycogen phosphorylase"/>
    <property type="match status" value="1"/>
</dbReference>
<dbReference type="eggNOG" id="ENOG502Z8CC">
    <property type="taxonomic scope" value="Bacteria"/>
</dbReference>
<dbReference type="InterPro" id="IPR046561">
    <property type="entry name" value="DUF6716"/>
</dbReference>
<gene>
    <name evidence="1" type="ordered locus">SYNW0397</name>
</gene>
<evidence type="ECO:0008006" key="3">
    <source>
        <dbReference type="Google" id="ProtNLM"/>
    </source>
</evidence>
<dbReference type="HOGENOM" id="CLU_631540_0_0_3"/>